<evidence type="ECO:0000256" key="9">
    <source>
        <dbReference type="ARBA" id="ARBA00023292"/>
    </source>
</evidence>
<feature type="signal peptide" evidence="11">
    <location>
        <begin position="1"/>
        <end position="34"/>
    </location>
</feature>
<dbReference type="SMART" id="SM00180">
    <property type="entry name" value="EGF_Lam"/>
    <property type="match status" value="9"/>
</dbReference>
<evidence type="ECO:0000256" key="6">
    <source>
        <dbReference type="ARBA" id="ARBA00022869"/>
    </source>
</evidence>
<feature type="disulfide bond" evidence="10">
    <location>
        <begin position="819"/>
        <end position="828"/>
    </location>
</feature>
<feature type="disulfide bond" evidence="10">
    <location>
        <begin position="729"/>
        <end position="738"/>
    </location>
</feature>
<dbReference type="SUPFAM" id="SSF57196">
    <property type="entry name" value="EGF/Laminin"/>
    <property type="match status" value="9"/>
</dbReference>
<evidence type="ECO:0000256" key="3">
    <source>
        <dbReference type="ARBA" id="ARBA00022530"/>
    </source>
</evidence>
<keyword evidence="7 10" id="KW-1015">Disulfide bond</keyword>
<dbReference type="Proteomes" id="UP000050741">
    <property type="component" value="Unassembled WGS sequence"/>
</dbReference>
<keyword evidence="9 10" id="KW-0424">Laminin EGF-like domain</keyword>
<evidence type="ECO:0000256" key="5">
    <source>
        <dbReference type="ARBA" id="ARBA00022737"/>
    </source>
</evidence>
<dbReference type="GO" id="GO:0009887">
    <property type="term" value="P:animal organ morphogenesis"/>
    <property type="evidence" value="ECO:0007669"/>
    <property type="project" value="TreeGrafter"/>
</dbReference>
<dbReference type="SMART" id="SM00136">
    <property type="entry name" value="LamNT"/>
    <property type="match status" value="1"/>
</dbReference>
<feature type="domain" description="Laminin EGF-like" evidence="12">
    <location>
        <begin position="708"/>
        <end position="758"/>
    </location>
</feature>
<dbReference type="WBParaSite" id="GPLIN_000018200">
    <property type="protein sequence ID" value="GPLIN_000018200"/>
    <property type="gene ID" value="GPLIN_000018200"/>
</dbReference>
<evidence type="ECO:0000259" key="13">
    <source>
        <dbReference type="PROSITE" id="PS51117"/>
    </source>
</evidence>
<dbReference type="PROSITE" id="PS51117">
    <property type="entry name" value="LAMININ_NTER"/>
    <property type="match status" value="1"/>
</dbReference>
<keyword evidence="14" id="KW-1185">Reference proteome</keyword>
<feature type="disulfide bond" evidence="10">
    <location>
        <begin position="535"/>
        <end position="544"/>
    </location>
</feature>
<feature type="domain" description="Laminin N-terminal" evidence="13">
    <location>
        <begin position="47"/>
        <end position="438"/>
    </location>
</feature>
<evidence type="ECO:0000256" key="1">
    <source>
        <dbReference type="ARBA" id="ARBA00004302"/>
    </source>
</evidence>
<keyword evidence="4 11" id="KW-0732">Signal</keyword>
<reference evidence="14" key="1">
    <citation type="submission" date="2013-12" db="EMBL/GenBank/DDBJ databases">
        <authorList>
            <person name="Aslett M."/>
        </authorList>
    </citation>
    <scope>NUCLEOTIDE SEQUENCE [LARGE SCALE GENOMIC DNA]</scope>
    <source>
        <strain evidence="14">Lindley</strain>
    </source>
</reference>
<dbReference type="InterPro" id="IPR056863">
    <property type="entry name" value="LMN_ATRN_NET-like_EGF"/>
</dbReference>
<keyword evidence="8" id="KW-0325">Glycoprotein</keyword>
<feature type="domain" description="Laminin EGF-like" evidence="12">
    <location>
        <begin position="498"/>
        <end position="567"/>
    </location>
</feature>
<feature type="domain" description="Laminin EGF-like" evidence="12">
    <location>
        <begin position="613"/>
        <end position="661"/>
    </location>
</feature>
<evidence type="ECO:0000313" key="14">
    <source>
        <dbReference type="Proteomes" id="UP000050741"/>
    </source>
</evidence>
<keyword evidence="3" id="KW-0272">Extracellular matrix</keyword>
<feature type="disulfide bond" evidence="10">
    <location>
        <begin position="800"/>
        <end position="812"/>
    </location>
</feature>
<evidence type="ECO:0000256" key="8">
    <source>
        <dbReference type="ARBA" id="ARBA00023180"/>
    </source>
</evidence>
<evidence type="ECO:0000256" key="7">
    <source>
        <dbReference type="ARBA" id="ARBA00023157"/>
    </source>
</evidence>
<feature type="disulfide bond" evidence="10">
    <location>
        <begin position="710"/>
        <end position="727"/>
    </location>
</feature>
<protein>
    <submittedName>
        <fullName evidence="15">Laminin-like protein epi-1</fullName>
    </submittedName>
</protein>
<comment type="subcellular location">
    <subcellularLocation>
        <location evidence="1">Secreted</location>
        <location evidence="1">Extracellular space</location>
        <location evidence="1">Extracellular matrix</location>
        <location evidence="1">Basement membrane</location>
    </subcellularLocation>
</comment>
<feature type="chain" id="PRO_5008146179" evidence="11">
    <location>
        <begin position="35"/>
        <end position="987"/>
    </location>
</feature>
<dbReference type="GO" id="GO:0007411">
    <property type="term" value="P:axon guidance"/>
    <property type="evidence" value="ECO:0007669"/>
    <property type="project" value="TreeGrafter"/>
</dbReference>
<dbReference type="Gene3D" id="2.10.25.10">
    <property type="entry name" value="Laminin"/>
    <property type="match status" value="8"/>
</dbReference>
<dbReference type="InterPro" id="IPR002049">
    <property type="entry name" value="LE_dom"/>
</dbReference>
<dbReference type="AlphaFoldDB" id="A0A183BHV4"/>
<feature type="domain" description="Laminin EGF-like" evidence="12">
    <location>
        <begin position="568"/>
        <end position="612"/>
    </location>
</feature>
<evidence type="ECO:0000256" key="2">
    <source>
        <dbReference type="ARBA" id="ARBA00022525"/>
    </source>
</evidence>
<dbReference type="InterPro" id="IPR050440">
    <property type="entry name" value="Laminin/Netrin_ECM"/>
</dbReference>
<dbReference type="Pfam" id="PF00053">
    <property type="entry name" value="EGF_laminin"/>
    <property type="match status" value="8"/>
</dbReference>
<dbReference type="InterPro" id="IPR008211">
    <property type="entry name" value="Laminin_N"/>
</dbReference>
<feature type="disulfide bond" evidence="10">
    <location>
        <begin position="636"/>
        <end position="645"/>
    </location>
</feature>
<dbReference type="GO" id="GO:0005201">
    <property type="term" value="F:extracellular matrix structural constituent"/>
    <property type="evidence" value="ECO:0007669"/>
    <property type="project" value="TreeGrafter"/>
</dbReference>
<reference evidence="15" key="3">
    <citation type="submission" date="2016-06" db="UniProtKB">
        <authorList>
            <consortium name="WormBaseParasite"/>
        </authorList>
    </citation>
    <scope>IDENTIFICATION</scope>
</reference>
<organism evidence="14 15">
    <name type="scientific">Globodera pallida</name>
    <name type="common">Potato cyst nematode worm</name>
    <name type="synonym">Heterodera pallida</name>
    <dbReference type="NCBI Taxonomy" id="36090"/>
    <lineage>
        <taxon>Eukaryota</taxon>
        <taxon>Metazoa</taxon>
        <taxon>Ecdysozoa</taxon>
        <taxon>Nematoda</taxon>
        <taxon>Chromadorea</taxon>
        <taxon>Rhabditida</taxon>
        <taxon>Tylenchina</taxon>
        <taxon>Tylenchomorpha</taxon>
        <taxon>Tylenchoidea</taxon>
        <taxon>Heteroderidae</taxon>
        <taxon>Heteroderinae</taxon>
        <taxon>Globodera</taxon>
    </lineage>
</organism>
<evidence type="ECO:0000259" key="12">
    <source>
        <dbReference type="PROSITE" id="PS50027"/>
    </source>
</evidence>
<evidence type="ECO:0000256" key="4">
    <source>
        <dbReference type="ARBA" id="ARBA00022729"/>
    </source>
</evidence>
<dbReference type="Pfam" id="PF00055">
    <property type="entry name" value="Laminin_N"/>
    <property type="match status" value="2"/>
</dbReference>
<keyword evidence="5" id="KW-0677">Repeat</keyword>
<dbReference type="FunFam" id="2.10.25.10:FF:000069">
    <property type="entry name" value="Laminin subunit alpha 1"/>
    <property type="match status" value="1"/>
</dbReference>
<comment type="caution">
    <text evidence="10">Lacks conserved residue(s) required for the propagation of feature annotation.</text>
</comment>
<dbReference type="GO" id="GO:0005604">
    <property type="term" value="C:basement membrane"/>
    <property type="evidence" value="ECO:0007669"/>
    <property type="project" value="UniProtKB-SubCell"/>
</dbReference>
<dbReference type="Gene3D" id="2.60.120.260">
    <property type="entry name" value="Galactose-binding domain-like"/>
    <property type="match status" value="2"/>
</dbReference>
<dbReference type="SMART" id="SM00181">
    <property type="entry name" value="EGF"/>
    <property type="match status" value="4"/>
</dbReference>
<dbReference type="PRINTS" id="PR00011">
    <property type="entry name" value="EGFLAMININ"/>
</dbReference>
<evidence type="ECO:0000256" key="11">
    <source>
        <dbReference type="SAM" id="SignalP"/>
    </source>
</evidence>
<feature type="disulfide bond" evidence="10">
    <location>
        <begin position="664"/>
        <end position="681"/>
    </location>
</feature>
<evidence type="ECO:0000313" key="15">
    <source>
        <dbReference type="WBParaSite" id="GPLIN_000018200"/>
    </source>
</evidence>
<name>A0A183BHV4_GLOPA</name>
<dbReference type="Pfam" id="PF24973">
    <property type="entry name" value="EGF_LMN_ATRN"/>
    <property type="match status" value="1"/>
</dbReference>
<dbReference type="FunFam" id="2.10.25.10:FF:000034">
    <property type="entry name" value="Laminin subunit alpha 3"/>
    <property type="match status" value="1"/>
</dbReference>
<dbReference type="PANTHER" id="PTHR10574">
    <property type="entry name" value="NETRIN/LAMININ-RELATED"/>
    <property type="match status" value="1"/>
</dbReference>
<dbReference type="FunFam" id="2.10.25.10:FF:000082">
    <property type="entry name" value="Laminin subunit alpha 1"/>
    <property type="match status" value="1"/>
</dbReference>
<keyword evidence="6" id="KW-0084">Basement membrane</keyword>
<dbReference type="PROSITE" id="PS50027">
    <property type="entry name" value="EGF_LAM_2"/>
    <property type="match status" value="6"/>
</dbReference>
<feature type="domain" description="Laminin EGF-like" evidence="12">
    <location>
        <begin position="662"/>
        <end position="707"/>
    </location>
</feature>
<sequence>MFRAYKKGPPLHFTTTKLLLLLPILSLFCTLALCQTGPPSSPTSSSRLGPLTPPSFNVAEGRQVSASSTCGEVNGRPIREMYCVIAGASRYTPHNQYTYQMKERHKTRIREMRAEAGSFIQGGQNCDYCEAGTASAHPASNLVDGTPNWYQSPPLSRGMAYSEVNITIDLEQEFQIVSMFIQMANSPKPGLTNLILIGDKENGASRYTPHNQYTYQMKERHKTRIREMRAEAGSFIQGGQNCDYCEAGTASAHPASNLVDGTPNWYQSPPLSRGMAYSEVNITIDLEQEFQIVSMFIQMANSPKPGAWFLERSADFGKTYQTWQYFATTAAECSRLFGVGSLQPIVKDDDVVCSSEFGNLVPMENAEMLIHLIEGRPSKNNFGGSPMLKQFVKATNVRLRLLRPSHLMDLYSNRDTTPDATVTRRYYYGIKELHLFGRCICNGHSANCEAQDPSRPRARLCLCEHNTEGDQCERCKSGYVQKKWRASHDTDPFVCEPCNCHGHSGECVYEQELDMKNASLDIHGRSLGGGRCQNCQHNTQGINCNQCTPGFYRPASKQWMDLDVCQPCRCDPTKHTGNCAEESGDCECLAQFTGPNCDQCAAGYYHPPECRPCDCHVNGTEGAQCLPDRPDGQCPCRKGFTGRLCDKCAPGYANITADCPPCGCDVDGSTSSECDVKTAACACKSNFGGLRCEQCAKGYYKHPQCEFCDCDPSGTEDQVCDSANGQCLCRTGFAGRRCDRCDDQFYGYPNCRECGCHAKGAKTMECDARTGACPCFANFTGLTCEKCSAGHYRFPDCLACDCFSVGSKGLTCEDGQCYCRTNFEGKRCEKCKPNFFNWPVCEECNCHPSGVVPEFAGCDKVPPGELCTCRANVQGRTCSQCKPNTWDLQAHHLKGCVDCNCNMTGTLSLFNSCDQFAICAPTASTTFGPTRMLDASRAIATLAVPLASRAIRKPVSAIADRVSEDVAVTSPSRTTSSQRFGTIGSVG</sequence>
<dbReference type="FunFam" id="2.10.25.10:FF:000209">
    <property type="entry name" value="Laminin subunit alpha 5"/>
    <property type="match status" value="1"/>
</dbReference>
<keyword evidence="2" id="KW-0964">Secreted</keyword>
<evidence type="ECO:0000256" key="10">
    <source>
        <dbReference type="PROSITE-ProRule" id="PRU00460"/>
    </source>
</evidence>
<dbReference type="FunFam" id="2.10.25.10:FF:000388">
    <property type="entry name" value="Laminin subunit alpha"/>
    <property type="match status" value="1"/>
</dbReference>
<proteinExistence type="predicted"/>
<reference evidence="14" key="2">
    <citation type="submission" date="2014-05" db="EMBL/GenBank/DDBJ databases">
        <title>The genome and life-stage specific transcriptomes of Globodera pallida elucidate key aspects of plant parasitism by a cyst nematode.</title>
        <authorList>
            <person name="Cotton J.A."/>
            <person name="Lilley C.J."/>
            <person name="Jones L.M."/>
            <person name="Kikuchi T."/>
            <person name="Reid A.J."/>
            <person name="Thorpe P."/>
            <person name="Tsai I.J."/>
            <person name="Beasley H."/>
            <person name="Blok V."/>
            <person name="Cock P.J.A."/>
            <person name="Van den Akker S.E."/>
            <person name="Holroyd N."/>
            <person name="Hunt M."/>
            <person name="Mantelin S."/>
            <person name="Naghra H."/>
            <person name="Pain A."/>
            <person name="Palomares-Rius J.E."/>
            <person name="Zarowiecki M."/>
            <person name="Berriman M."/>
            <person name="Jones J.T."/>
            <person name="Urwin P.E."/>
        </authorList>
    </citation>
    <scope>NUCLEOTIDE SEQUENCE [LARGE SCALE GENOMIC DNA]</scope>
    <source>
        <strain evidence="14">Lindley</strain>
    </source>
</reference>
<feature type="disulfide bond" evidence="10">
    <location>
        <begin position="708"/>
        <end position="720"/>
    </location>
</feature>
<dbReference type="PROSITE" id="PS01248">
    <property type="entry name" value="EGF_LAM_1"/>
    <property type="match status" value="3"/>
</dbReference>
<feature type="disulfide bond" evidence="10">
    <location>
        <begin position="613"/>
        <end position="625"/>
    </location>
</feature>
<dbReference type="InterPro" id="IPR000742">
    <property type="entry name" value="EGF"/>
</dbReference>
<feature type="disulfide bond" evidence="10">
    <location>
        <begin position="683"/>
        <end position="692"/>
    </location>
</feature>
<dbReference type="CDD" id="cd00055">
    <property type="entry name" value="EGF_Lam"/>
    <property type="match status" value="9"/>
</dbReference>
<accession>A0A183BHV4</accession>
<feature type="domain" description="Laminin EGF-like" evidence="12">
    <location>
        <begin position="800"/>
        <end position="843"/>
    </location>
</feature>
<dbReference type="GO" id="GO:0009888">
    <property type="term" value="P:tissue development"/>
    <property type="evidence" value="ECO:0007669"/>
    <property type="project" value="TreeGrafter"/>
</dbReference>
<feature type="disulfide bond" evidence="10">
    <location>
        <begin position="662"/>
        <end position="674"/>
    </location>
</feature>
<dbReference type="PANTHER" id="PTHR10574:SF406">
    <property type="entry name" value="LAMININ SUBUNIT ALPHA 5"/>
    <property type="match status" value="1"/>
</dbReference>
<feature type="disulfide bond" evidence="10">
    <location>
        <begin position="588"/>
        <end position="597"/>
    </location>
</feature>